<evidence type="ECO:0000313" key="8">
    <source>
        <dbReference type="Proteomes" id="UP000295043"/>
    </source>
</evidence>
<dbReference type="SUPFAM" id="SSF53850">
    <property type="entry name" value="Periplasmic binding protein-like II"/>
    <property type="match status" value="1"/>
</dbReference>
<evidence type="ECO:0000313" key="7">
    <source>
        <dbReference type="EMBL" id="TCN31368.1"/>
    </source>
</evidence>
<keyword evidence="2" id="KW-0805">Transcription regulation</keyword>
<dbReference type="Gene3D" id="3.40.190.290">
    <property type="match status" value="1"/>
</dbReference>
<gene>
    <name evidence="7" type="ORF">EV184_106141</name>
</gene>
<dbReference type="Pfam" id="PF03466">
    <property type="entry name" value="LysR_substrate"/>
    <property type="match status" value="1"/>
</dbReference>
<dbReference type="GO" id="GO:0003700">
    <property type="term" value="F:DNA-binding transcription factor activity"/>
    <property type="evidence" value="ECO:0007669"/>
    <property type="project" value="InterPro"/>
</dbReference>
<dbReference type="InterPro" id="IPR058163">
    <property type="entry name" value="LysR-type_TF_proteobact-type"/>
</dbReference>
<evidence type="ECO:0000259" key="6">
    <source>
        <dbReference type="PROSITE" id="PS50931"/>
    </source>
</evidence>
<protein>
    <submittedName>
        <fullName evidence="7">DNA-binding transcriptional LysR family regulator</fullName>
    </submittedName>
</protein>
<dbReference type="InterPro" id="IPR000847">
    <property type="entry name" value="LysR_HTH_N"/>
</dbReference>
<feature type="compositionally biased region" description="Polar residues" evidence="5">
    <location>
        <begin position="302"/>
        <end position="312"/>
    </location>
</feature>
<keyword evidence="3 7" id="KW-0238">DNA-binding</keyword>
<sequence>MGSFARAAQALERDASVISKRVKQLEQRLATPLFSRTTRRVVLTEVGGFYFSRVRTILDELRDANRQVGDLAATPQGLLRISLPQTFGRRWISPLLPKFLSRYPDIRIDARFTDRFVDVVAEGFDATVRLGLMLDSTLKTRKVGTYRNVLAASPTYLERRGYPSDPDELQEHSCLGFLSHASRPDWPLTRGGVRKSIRPKGALVADNSEALLEAALQGAGIILAPDWLVGPEIRAGKLAEILAGWAGPSDYGVFIVLPPGRMVPAKTRAFIEEISRAIKSNWRGETPLPSQRHSTGDAPQGDEQSSSGAREA</sequence>
<comment type="caution">
    <text evidence="7">The sequence shown here is derived from an EMBL/GenBank/DDBJ whole genome shotgun (WGS) entry which is preliminary data.</text>
</comment>
<dbReference type="PROSITE" id="PS50931">
    <property type="entry name" value="HTH_LYSR"/>
    <property type="match status" value="1"/>
</dbReference>
<feature type="region of interest" description="Disordered" evidence="5">
    <location>
        <begin position="281"/>
        <end position="312"/>
    </location>
</feature>
<feature type="domain" description="HTH lysR-type" evidence="6">
    <location>
        <begin position="1"/>
        <end position="44"/>
    </location>
</feature>
<evidence type="ECO:0000256" key="5">
    <source>
        <dbReference type="SAM" id="MobiDB-lite"/>
    </source>
</evidence>
<dbReference type="CDD" id="cd08422">
    <property type="entry name" value="PBP2_CrgA_like"/>
    <property type="match status" value="1"/>
</dbReference>
<dbReference type="AlphaFoldDB" id="A0A4R2BU95"/>
<dbReference type="PANTHER" id="PTHR30537:SF5">
    <property type="entry name" value="HTH-TYPE TRANSCRIPTIONAL ACTIVATOR TTDR-RELATED"/>
    <property type="match status" value="1"/>
</dbReference>
<evidence type="ECO:0000256" key="1">
    <source>
        <dbReference type="ARBA" id="ARBA00009437"/>
    </source>
</evidence>
<dbReference type="RefSeq" id="WP_234879170.1">
    <property type="nucleotide sequence ID" value="NZ_SLVU01000006.1"/>
</dbReference>
<dbReference type="Gene3D" id="1.10.10.10">
    <property type="entry name" value="Winged helix-like DNA-binding domain superfamily/Winged helix DNA-binding domain"/>
    <property type="match status" value="1"/>
</dbReference>
<keyword evidence="4" id="KW-0804">Transcription</keyword>
<name>A0A4R2BU95_9HYPH</name>
<comment type="similarity">
    <text evidence="1">Belongs to the LysR transcriptional regulatory family.</text>
</comment>
<dbReference type="SUPFAM" id="SSF46785">
    <property type="entry name" value="Winged helix' DNA-binding domain"/>
    <property type="match status" value="1"/>
</dbReference>
<reference evidence="7 8" key="1">
    <citation type="submission" date="2019-03" db="EMBL/GenBank/DDBJ databases">
        <title>Genomic Encyclopedia of Type Strains, Phase IV (KMG-V): Genome sequencing to study the core and pangenomes of soil and plant-associated prokaryotes.</title>
        <authorList>
            <person name="Whitman W."/>
        </authorList>
    </citation>
    <scope>NUCLEOTIDE SEQUENCE [LARGE SCALE GENOMIC DNA]</scope>
    <source>
        <strain evidence="7 8">23C40</strain>
    </source>
</reference>
<dbReference type="GO" id="GO:0043565">
    <property type="term" value="F:sequence-specific DNA binding"/>
    <property type="evidence" value="ECO:0007669"/>
    <property type="project" value="TreeGrafter"/>
</dbReference>
<dbReference type="InterPro" id="IPR005119">
    <property type="entry name" value="LysR_subst-bd"/>
</dbReference>
<accession>A0A4R2BU95</accession>
<dbReference type="InterPro" id="IPR036388">
    <property type="entry name" value="WH-like_DNA-bd_sf"/>
</dbReference>
<dbReference type="Proteomes" id="UP000295043">
    <property type="component" value="Unassembled WGS sequence"/>
</dbReference>
<evidence type="ECO:0000256" key="2">
    <source>
        <dbReference type="ARBA" id="ARBA00023015"/>
    </source>
</evidence>
<evidence type="ECO:0000256" key="4">
    <source>
        <dbReference type="ARBA" id="ARBA00023163"/>
    </source>
</evidence>
<dbReference type="Pfam" id="PF00126">
    <property type="entry name" value="HTH_1"/>
    <property type="match status" value="1"/>
</dbReference>
<proteinExistence type="inferred from homology"/>
<dbReference type="EMBL" id="SLVU01000006">
    <property type="protein sequence ID" value="TCN31368.1"/>
    <property type="molecule type" value="Genomic_DNA"/>
</dbReference>
<dbReference type="PANTHER" id="PTHR30537">
    <property type="entry name" value="HTH-TYPE TRANSCRIPTIONAL REGULATOR"/>
    <property type="match status" value="1"/>
</dbReference>
<evidence type="ECO:0000256" key="3">
    <source>
        <dbReference type="ARBA" id="ARBA00023125"/>
    </source>
</evidence>
<dbReference type="GO" id="GO:0006351">
    <property type="term" value="P:DNA-templated transcription"/>
    <property type="evidence" value="ECO:0007669"/>
    <property type="project" value="TreeGrafter"/>
</dbReference>
<organism evidence="7 8">
    <name type="scientific">Sinorhizobium americanum</name>
    <dbReference type="NCBI Taxonomy" id="194963"/>
    <lineage>
        <taxon>Bacteria</taxon>
        <taxon>Pseudomonadati</taxon>
        <taxon>Pseudomonadota</taxon>
        <taxon>Alphaproteobacteria</taxon>
        <taxon>Hyphomicrobiales</taxon>
        <taxon>Rhizobiaceae</taxon>
        <taxon>Sinorhizobium/Ensifer group</taxon>
        <taxon>Sinorhizobium</taxon>
    </lineage>
</organism>
<dbReference type="InterPro" id="IPR036390">
    <property type="entry name" value="WH_DNA-bd_sf"/>
</dbReference>